<feature type="transmembrane region" description="Helical" evidence="2">
    <location>
        <begin position="156"/>
        <end position="177"/>
    </location>
</feature>
<dbReference type="Gene3D" id="1.20.1250.20">
    <property type="entry name" value="MFS general substrate transporter like domains"/>
    <property type="match status" value="1"/>
</dbReference>
<organism evidence="3 4">
    <name type="scientific">Pelomonas nitida</name>
    <dbReference type="NCBI Taxonomy" id="3299027"/>
    <lineage>
        <taxon>Bacteria</taxon>
        <taxon>Pseudomonadati</taxon>
        <taxon>Pseudomonadota</taxon>
        <taxon>Betaproteobacteria</taxon>
        <taxon>Burkholderiales</taxon>
        <taxon>Sphaerotilaceae</taxon>
        <taxon>Roseateles</taxon>
    </lineage>
</organism>
<dbReference type="PANTHER" id="PTHR11328:SF24">
    <property type="entry name" value="MAJOR FACILITATOR SUPERFAMILY (MFS) PROFILE DOMAIN-CONTAINING PROTEIN"/>
    <property type="match status" value="1"/>
</dbReference>
<protein>
    <submittedName>
        <fullName evidence="3">MFS transporter</fullName>
    </submittedName>
</protein>
<comment type="caution">
    <text evidence="3">The sequence shown here is derived from an EMBL/GenBank/DDBJ whole genome shotgun (WGS) entry which is preliminary data.</text>
</comment>
<dbReference type="InterPro" id="IPR039672">
    <property type="entry name" value="MFS_2"/>
</dbReference>
<dbReference type="InterPro" id="IPR036259">
    <property type="entry name" value="MFS_trans_sf"/>
</dbReference>
<evidence type="ECO:0000313" key="4">
    <source>
        <dbReference type="Proteomes" id="UP001606305"/>
    </source>
</evidence>
<evidence type="ECO:0000256" key="1">
    <source>
        <dbReference type="ARBA" id="ARBA00009617"/>
    </source>
</evidence>
<dbReference type="Proteomes" id="UP001606305">
    <property type="component" value="Unassembled WGS sequence"/>
</dbReference>
<reference evidence="3 4" key="1">
    <citation type="submission" date="2024-09" db="EMBL/GenBank/DDBJ databases">
        <title>Novel species of the genus Pelomonas and Roseateles isolated from streams.</title>
        <authorList>
            <person name="Lu H."/>
        </authorList>
    </citation>
    <scope>NUCLEOTIDE SEQUENCE [LARGE SCALE GENOMIC DNA]</scope>
    <source>
        <strain evidence="3 4">BYS96W</strain>
    </source>
</reference>
<comment type="similarity">
    <text evidence="1">Belongs to the sodium:galactoside symporter (TC 2.A.2) family.</text>
</comment>
<dbReference type="PANTHER" id="PTHR11328">
    <property type="entry name" value="MAJOR FACILITATOR SUPERFAMILY DOMAIN-CONTAINING PROTEIN"/>
    <property type="match status" value="1"/>
</dbReference>
<evidence type="ECO:0000256" key="2">
    <source>
        <dbReference type="SAM" id="Phobius"/>
    </source>
</evidence>
<accession>A0ABW7G8T5</accession>
<dbReference type="EMBL" id="JBIGIA010000012">
    <property type="protein sequence ID" value="MFG6458338.1"/>
    <property type="molecule type" value="Genomic_DNA"/>
</dbReference>
<feature type="transmembrane region" description="Helical" evidence="2">
    <location>
        <begin position="298"/>
        <end position="315"/>
    </location>
</feature>
<feature type="transmembrane region" description="Helical" evidence="2">
    <location>
        <begin position="462"/>
        <end position="484"/>
    </location>
</feature>
<name>A0ABW7G8T5_9BURK</name>
<dbReference type="Pfam" id="PF13347">
    <property type="entry name" value="MFS_2"/>
    <property type="match status" value="1"/>
</dbReference>
<keyword evidence="2" id="KW-0472">Membrane</keyword>
<dbReference type="SUPFAM" id="SSF103473">
    <property type="entry name" value="MFS general substrate transporter"/>
    <property type="match status" value="1"/>
</dbReference>
<feature type="transmembrane region" description="Helical" evidence="2">
    <location>
        <begin position="322"/>
        <end position="343"/>
    </location>
</feature>
<keyword evidence="2" id="KW-1133">Transmembrane helix</keyword>
<feature type="transmembrane region" description="Helical" evidence="2">
    <location>
        <begin position="418"/>
        <end position="442"/>
    </location>
</feature>
<gene>
    <name evidence="3" type="ORF">ACG00X_15970</name>
</gene>
<keyword evidence="2" id="KW-0812">Transmembrane</keyword>
<evidence type="ECO:0000313" key="3">
    <source>
        <dbReference type="EMBL" id="MFG6458338.1"/>
    </source>
</evidence>
<feature type="transmembrane region" description="Helical" evidence="2">
    <location>
        <begin position="374"/>
        <end position="397"/>
    </location>
</feature>
<feature type="transmembrane region" description="Helical" evidence="2">
    <location>
        <begin position="189"/>
        <end position="212"/>
    </location>
</feature>
<dbReference type="RefSeq" id="WP_394489198.1">
    <property type="nucleotide sequence ID" value="NZ_JBIGIA010000012.1"/>
</dbReference>
<keyword evidence="4" id="KW-1185">Reference proteome</keyword>
<proteinExistence type="inferred from homology"/>
<sequence length="556" mass="61340">MNPPRNLHPAAKEPSWINYWGWGSGDVLGAGAQAVVTGWLFYFFTTFCNLSAVEAGLILGLPRLLEAITCPLIGYVSDNLRHTWVGRKIGRRKLFLLITIPLLPSFALIFRTGHTFTYYLLAFIFFELLYTMFLIPWETLAAEMTKDYKRKAKFAGARMIIAQGSAILASYLPTLLINQFGGKDSPDTFFWMAAIFGVAFSVVVTIVVLTTWERPYGTREQAIMSQTFGGVKLEAVLMIPVKMFRDLFSTLKIRAFRQHLAIYLGGYLSQDIFNSAFAFFVATVLMGATLAISQLMTLMYVAQLVSVMLAIQIVIRTGPVLAYRLAAGLFGAALLLYLVFYIVQPAGFADGFKALGSNIFGALNPTQPGFSPSLAFWLFVPIVLAGLGRGTLNFVPWSVYNYLPDVDEAVTGERREGIFAGVMTLVRKLAQSGAIMACGWIIDLGGYIRTRPGEVVVQTPEAIQTVTALMVGGPLLMLALGALASWRFRLNASTHAVLVHEVERLRAGAVEAESEENQRIVEALTGWPYERLWGRSDSVAASDLPPLPQVHRDRLT</sequence>
<feature type="transmembrane region" description="Helical" evidence="2">
    <location>
        <begin position="94"/>
        <end position="110"/>
    </location>
</feature>
<feature type="transmembrane region" description="Helical" evidence="2">
    <location>
        <begin position="116"/>
        <end position="135"/>
    </location>
</feature>